<dbReference type="OrthoDB" id="9805682at2"/>
<evidence type="ECO:0000256" key="4">
    <source>
        <dbReference type="ARBA" id="ARBA00022519"/>
    </source>
</evidence>
<dbReference type="GO" id="GO:0015628">
    <property type="term" value="P:protein secretion by the type II secretion system"/>
    <property type="evidence" value="ECO:0007669"/>
    <property type="project" value="TreeGrafter"/>
</dbReference>
<dbReference type="InterPro" id="IPR018076">
    <property type="entry name" value="T2SS_GspF_dom"/>
</dbReference>
<accession>A0A643F6F6</accession>
<evidence type="ECO:0000313" key="10">
    <source>
        <dbReference type="EMBL" id="KAB0574146.1"/>
    </source>
</evidence>
<dbReference type="Pfam" id="PF00482">
    <property type="entry name" value="T2SSF"/>
    <property type="match status" value="2"/>
</dbReference>
<evidence type="ECO:0000256" key="6">
    <source>
        <dbReference type="ARBA" id="ARBA00022989"/>
    </source>
</evidence>
<evidence type="ECO:0000256" key="2">
    <source>
        <dbReference type="ARBA" id="ARBA00005745"/>
    </source>
</evidence>
<name>A0A643F6F6_IDEDE</name>
<sequence>MGRISRSCPMARMVFRVVKASPPTSAIEPSFQQANSYQAQFVKFRARAMDANGRLATHWVEATDLDSAKLQLTQQGWTTVDIHPERNRSSLWGVSRSIDLVLFCQELHALLTAGLNVRESLELLRQKKGTGAGDEVLATLLKAVEQGYRLSAAMAQQSEIFPPLLVGLVRSAEMTSELPQALERFIDYEGRLTSLRQKLVSAAIYPVILAGVGAGVAAFLMGYVVPRFAQVYRSGGKELPWASRLLLDTGTFLGDHRWLVLAATVSLVLALMVRVRRHLRDGTWWRLLSILPGAAPKLEALEISRLYLTLGMLLQGGLPILAALRLSEQTLSQDRRQALQRVAQRVSEGEALTDSLQQEGLTTVLAQRLLKVGEKSGQLGEMLVRTATFFEDEASRWIERFSKVFEPVLMAAIGLVIGAIVVLLYMPIFELAGSLQ</sequence>
<dbReference type="PANTHER" id="PTHR30012:SF7">
    <property type="entry name" value="PROTEIN TRANSPORT PROTEIN HOFC HOMOLOG"/>
    <property type="match status" value="1"/>
</dbReference>
<protein>
    <submittedName>
        <fullName evidence="10">Type II secretion system F family protein</fullName>
    </submittedName>
</protein>
<evidence type="ECO:0000256" key="5">
    <source>
        <dbReference type="ARBA" id="ARBA00022692"/>
    </source>
</evidence>
<evidence type="ECO:0000256" key="7">
    <source>
        <dbReference type="ARBA" id="ARBA00023136"/>
    </source>
</evidence>
<comment type="caution">
    <text evidence="10">The sequence shown here is derived from an EMBL/GenBank/DDBJ whole genome shotgun (WGS) entry which is preliminary data.</text>
</comment>
<keyword evidence="3" id="KW-1003">Cell membrane</keyword>
<evidence type="ECO:0000259" key="9">
    <source>
        <dbReference type="Pfam" id="PF00482"/>
    </source>
</evidence>
<comment type="similarity">
    <text evidence="2">Belongs to the GSP F family.</text>
</comment>
<reference evidence="10 11" key="1">
    <citation type="submission" date="2019-09" db="EMBL/GenBank/DDBJ databases">
        <title>Draft genome sequences of 48 bacterial type strains from the CCUG.</title>
        <authorList>
            <person name="Tunovic T."/>
            <person name="Pineiro-Iglesias B."/>
            <person name="Unosson C."/>
            <person name="Inganas E."/>
            <person name="Ohlen M."/>
            <person name="Cardew S."/>
            <person name="Jensie-Markopoulos S."/>
            <person name="Salva-Serra F."/>
            <person name="Jaen-Luchoro D."/>
            <person name="Karlsson R."/>
            <person name="Svensson-Stadler L."/>
            <person name="Chun J."/>
            <person name="Moore E."/>
        </authorList>
    </citation>
    <scope>NUCLEOTIDE SEQUENCE [LARGE SCALE GENOMIC DNA]</scope>
    <source>
        <strain evidence="10 11">CCUG 30977</strain>
    </source>
</reference>
<dbReference type="AlphaFoldDB" id="A0A643F6F6"/>
<keyword evidence="6 8" id="KW-1133">Transmembrane helix</keyword>
<dbReference type="Proteomes" id="UP000430120">
    <property type="component" value="Unassembled WGS sequence"/>
</dbReference>
<evidence type="ECO:0000256" key="1">
    <source>
        <dbReference type="ARBA" id="ARBA00004429"/>
    </source>
</evidence>
<feature type="transmembrane region" description="Helical" evidence="8">
    <location>
        <begin position="203"/>
        <end position="225"/>
    </location>
</feature>
<feature type="transmembrane region" description="Helical" evidence="8">
    <location>
        <begin position="258"/>
        <end position="275"/>
    </location>
</feature>
<dbReference type="Gene3D" id="1.20.81.30">
    <property type="entry name" value="Type II secretion system (T2SS), domain F"/>
    <property type="match status" value="2"/>
</dbReference>
<evidence type="ECO:0000313" key="11">
    <source>
        <dbReference type="Proteomes" id="UP000430120"/>
    </source>
</evidence>
<dbReference type="EMBL" id="VZPB01000079">
    <property type="protein sequence ID" value="KAB0574146.1"/>
    <property type="molecule type" value="Genomic_DNA"/>
</dbReference>
<evidence type="ECO:0000256" key="8">
    <source>
        <dbReference type="SAM" id="Phobius"/>
    </source>
</evidence>
<dbReference type="GO" id="GO:0005886">
    <property type="term" value="C:plasma membrane"/>
    <property type="evidence" value="ECO:0007669"/>
    <property type="project" value="UniProtKB-SubCell"/>
</dbReference>
<keyword evidence="11" id="KW-1185">Reference proteome</keyword>
<feature type="domain" description="Type II secretion system protein GspF" evidence="9">
    <location>
        <begin position="308"/>
        <end position="427"/>
    </location>
</feature>
<gene>
    <name evidence="10" type="ORF">F7Q92_19865</name>
</gene>
<proteinExistence type="inferred from homology"/>
<dbReference type="InterPro" id="IPR042094">
    <property type="entry name" value="T2SS_GspF_sf"/>
</dbReference>
<dbReference type="InterPro" id="IPR003004">
    <property type="entry name" value="GspF/PilC"/>
</dbReference>
<keyword evidence="7 8" id="KW-0472">Membrane</keyword>
<keyword evidence="5 8" id="KW-0812">Transmembrane</keyword>
<feature type="transmembrane region" description="Helical" evidence="8">
    <location>
        <begin position="408"/>
        <end position="428"/>
    </location>
</feature>
<feature type="domain" description="Type II secretion system protein GspF" evidence="9">
    <location>
        <begin position="103"/>
        <end position="226"/>
    </location>
</feature>
<evidence type="ECO:0000256" key="3">
    <source>
        <dbReference type="ARBA" id="ARBA00022475"/>
    </source>
</evidence>
<comment type="subcellular location">
    <subcellularLocation>
        <location evidence="1">Cell inner membrane</location>
        <topology evidence="1">Multi-pass membrane protein</topology>
    </subcellularLocation>
</comment>
<organism evidence="10 11">
    <name type="scientific">Ideonella dechloratans</name>
    <dbReference type="NCBI Taxonomy" id="36863"/>
    <lineage>
        <taxon>Bacteria</taxon>
        <taxon>Pseudomonadati</taxon>
        <taxon>Pseudomonadota</taxon>
        <taxon>Betaproteobacteria</taxon>
        <taxon>Burkholderiales</taxon>
        <taxon>Sphaerotilaceae</taxon>
        <taxon>Ideonella</taxon>
    </lineage>
</organism>
<keyword evidence="4" id="KW-0997">Cell inner membrane</keyword>
<dbReference type="PANTHER" id="PTHR30012">
    <property type="entry name" value="GENERAL SECRETION PATHWAY PROTEIN"/>
    <property type="match status" value="1"/>
</dbReference>
<dbReference type="PRINTS" id="PR00812">
    <property type="entry name" value="BCTERIALGSPF"/>
</dbReference>